<accession>A0A1I5Y2R2</accession>
<evidence type="ECO:0000313" key="6">
    <source>
        <dbReference type="Proteomes" id="UP000470404"/>
    </source>
</evidence>
<dbReference type="OrthoDB" id="5738121at2"/>
<dbReference type="EMBL" id="FOWC01000011">
    <property type="protein sequence ID" value="SFQ38446.1"/>
    <property type="molecule type" value="Genomic_DNA"/>
</dbReference>
<evidence type="ECO:0000313" key="5">
    <source>
        <dbReference type="Proteomes" id="UP000199137"/>
    </source>
</evidence>
<evidence type="ECO:0000259" key="2">
    <source>
        <dbReference type="Pfam" id="PF03807"/>
    </source>
</evidence>
<evidence type="ECO:0000313" key="4">
    <source>
        <dbReference type="EMBL" id="SFQ38446.1"/>
    </source>
</evidence>
<dbReference type="SUPFAM" id="SSF51735">
    <property type="entry name" value="NAD(P)-binding Rossmann-fold domains"/>
    <property type="match status" value="1"/>
</dbReference>
<gene>
    <name evidence="3" type="ORF">G3I59_10660</name>
    <name evidence="4" type="ORF">SAMN05421854_111173</name>
</gene>
<feature type="domain" description="Pyrroline-5-carboxylate reductase catalytic N-terminal" evidence="2">
    <location>
        <begin position="3"/>
        <end position="86"/>
    </location>
</feature>
<proteinExistence type="predicted"/>
<evidence type="ECO:0000256" key="1">
    <source>
        <dbReference type="ARBA" id="ARBA00023002"/>
    </source>
</evidence>
<reference evidence="5" key="2">
    <citation type="submission" date="2016-10" db="EMBL/GenBank/DDBJ databases">
        <authorList>
            <person name="Varghese N."/>
            <person name="Submissions S."/>
        </authorList>
    </citation>
    <scope>NUCLEOTIDE SEQUENCE [LARGE SCALE GENOMIC DNA]</scope>
    <source>
        <strain evidence="5">DSM 44637</strain>
    </source>
</reference>
<dbReference type="PANTHER" id="PTHR14239:SF10">
    <property type="entry name" value="REDUCTASE"/>
    <property type="match status" value="1"/>
</dbReference>
<dbReference type="Proteomes" id="UP000470404">
    <property type="component" value="Unassembled WGS sequence"/>
</dbReference>
<reference evidence="4" key="1">
    <citation type="submission" date="2016-10" db="EMBL/GenBank/DDBJ databases">
        <authorList>
            <person name="de Groot N.N."/>
        </authorList>
    </citation>
    <scope>NUCLEOTIDE SEQUENCE [LARGE SCALE GENOMIC DNA]</scope>
    <source>
        <strain evidence="4">DSM 44637</strain>
    </source>
</reference>
<dbReference type="Gene3D" id="3.40.50.720">
    <property type="entry name" value="NAD(P)-binding Rossmann-like Domain"/>
    <property type="match status" value="1"/>
</dbReference>
<name>A0A1I5Y2R2_9PSEU</name>
<dbReference type="EMBL" id="JAAGNC010000063">
    <property type="protein sequence ID" value="NEC56036.1"/>
    <property type="molecule type" value="Genomic_DNA"/>
</dbReference>
<keyword evidence="1" id="KW-0560">Oxidoreductase</keyword>
<evidence type="ECO:0000313" key="3">
    <source>
        <dbReference type="EMBL" id="NEC56036.1"/>
    </source>
</evidence>
<dbReference type="InterPro" id="IPR036291">
    <property type="entry name" value="NAD(P)-bd_dom_sf"/>
</dbReference>
<dbReference type="InterPro" id="IPR051267">
    <property type="entry name" value="STEAP_metalloreductase"/>
</dbReference>
<dbReference type="InterPro" id="IPR028939">
    <property type="entry name" value="P5C_Rdtase_cat_N"/>
</dbReference>
<dbReference type="RefSeq" id="WP_067589601.1">
    <property type="nucleotide sequence ID" value="NZ_FOWC01000011.1"/>
</dbReference>
<keyword evidence="6" id="KW-1185">Reference proteome</keyword>
<dbReference type="Pfam" id="PF03807">
    <property type="entry name" value="F420_oxidored"/>
    <property type="match status" value="1"/>
</dbReference>
<dbReference type="PANTHER" id="PTHR14239">
    <property type="entry name" value="DUDULIN-RELATED"/>
    <property type="match status" value="1"/>
</dbReference>
<dbReference type="AlphaFoldDB" id="A0A1I5Y2R2"/>
<reference evidence="3 6" key="3">
    <citation type="submission" date="2020-01" db="EMBL/GenBank/DDBJ databases">
        <title>Insect and environment-associated Actinomycetes.</title>
        <authorList>
            <person name="Currrie C."/>
            <person name="Chevrette M."/>
            <person name="Carlson C."/>
            <person name="Stubbendieck R."/>
            <person name="Wendt-Pienkowski E."/>
        </authorList>
    </citation>
    <scope>NUCLEOTIDE SEQUENCE [LARGE SCALE GENOMIC DNA]</scope>
    <source>
        <strain evidence="3 6">SID8386</strain>
    </source>
</reference>
<sequence length="193" mass="19553">MHIALFGTGAVASALGSQWTRHDLTVSGRSPAHAAALAAELGAEAVDWAEAAARADAILLAVPTTALEALLTPLDLTGKVLVDCTNTPGATGEPVAARIAEYAPGASVVKAFNLAHVDVWRMTPPLFEGRPLGVPLCGTPEAVAVATELVQDLGCTPLPAGGLDRAALLEAAAGLAIGLWFDGLDARSMLMAS</sequence>
<dbReference type="Proteomes" id="UP000199137">
    <property type="component" value="Unassembled WGS sequence"/>
</dbReference>
<protein>
    <submittedName>
        <fullName evidence="3">NAD(P)-binding domain-containing protein</fullName>
    </submittedName>
</protein>
<organism evidence="4 5">
    <name type="scientific">Amycolatopsis rubida</name>
    <dbReference type="NCBI Taxonomy" id="112413"/>
    <lineage>
        <taxon>Bacteria</taxon>
        <taxon>Bacillati</taxon>
        <taxon>Actinomycetota</taxon>
        <taxon>Actinomycetes</taxon>
        <taxon>Pseudonocardiales</taxon>
        <taxon>Pseudonocardiaceae</taxon>
        <taxon>Amycolatopsis</taxon>
    </lineage>
</organism>
<dbReference type="STRING" id="112413.SAMN05421854_111173"/>
<dbReference type="GO" id="GO:0016491">
    <property type="term" value="F:oxidoreductase activity"/>
    <property type="evidence" value="ECO:0007669"/>
    <property type="project" value="UniProtKB-KW"/>
</dbReference>